<dbReference type="GO" id="GO:0032259">
    <property type="term" value="P:methylation"/>
    <property type="evidence" value="ECO:0007669"/>
    <property type="project" value="UniProtKB-KW"/>
</dbReference>
<geneLocation type="plasmid" evidence="6">
    <name>p-HB236076</name>
</geneLocation>
<dbReference type="KEGG" id="vih:AB0763_17075"/>
<dbReference type="GO" id="GO:0004671">
    <property type="term" value="F:protein C-terminal S-isoprenylcysteine carboxyl O-methyltransferase activity"/>
    <property type="evidence" value="ECO:0007669"/>
    <property type="project" value="UniProtKB-EC"/>
</dbReference>
<gene>
    <name evidence="6" type="ORF">AB0763_17075</name>
</gene>
<feature type="transmembrane region" description="Helical" evidence="5">
    <location>
        <begin position="50"/>
        <end position="71"/>
    </location>
</feature>
<dbReference type="EC" id="2.1.1.334" evidence="6"/>
<accession>A0AB39HKG6</accession>
<dbReference type="PANTHER" id="PTHR12714">
    <property type="entry name" value="PROTEIN-S ISOPRENYLCYSTEINE O-METHYLTRANSFERASE"/>
    <property type="match status" value="1"/>
</dbReference>
<organism evidence="6">
    <name type="scientific">Vibrio sp. HB236076</name>
    <dbReference type="NCBI Taxonomy" id="3232307"/>
    <lineage>
        <taxon>Bacteria</taxon>
        <taxon>Pseudomonadati</taxon>
        <taxon>Pseudomonadota</taxon>
        <taxon>Gammaproteobacteria</taxon>
        <taxon>Vibrionales</taxon>
        <taxon>Vibrionaceae</taxon>
        <taxon>Vibrio</taxon>
    </lineage>
</organism>
<keyword evidence="3 5" id="KW-1133">Transmembrane helix</keyword>
<evidence type="ECO:0000313" key="6">
    <source>
        <dbReference type="EMBL" id="XDK26739.1"/>
    </source>
</evidence>
<comment type="subcellular location">
    <subcellularLocation>
        <location evidence="1">Endomembrane system</location>
        <topology evidence="1">Multi-pass membrane protein</topology>
    </subcellularLocation>
</comment>
<dbReference type="InterPro" id="IPR007318">
    <property type="entry name" value="Phopholipid_MeTrfase"/>
</dbReference>
<evidence type="ECO:0000256" key="2">
    <source>
        <dbReference type="ARBA" id="ARBA00022692"/>
    </source>
</evidence>
<reference evidence="6" key="1">
    <citation type="submission" date="2024-07" db="EMBL/GenBank/DDBJ databases">
        <title>Genome Analysis of a Potential Novel Vibrio Species Secreting pH- and Thermo-stable Alginate Lyase and its Application in Producing Alginate Oligosaccharides.</title>
        <authorList>
            <person name="Huang H."/>
            <person name="Bao K."/>
        </authorList>
    </citation>
    <scope>NUCLEOTIDE SEQUENCE</scope>
    <source>
        <strain evidence="6">HB236076</strain>
        <plasmid evidence="6">p-HB236076</plasmid>
    </source>
</reference>
<evidence type="ECO:0000256" key="3">
    <source>
        <dbReference type="ARBA" id="ARBA00022989"/>
    </source>
</evidence>
<dbReference type="Gene3D" id="1.20.120.1630">
    <property type="match status" value="1"/>
</dbReference>
<dbReference type="EC" id="2.1.1.100" evidence="6"/>
<evidence type="ECO:0000256" key="4">
    <source>
        <dbReference type="ARBA" id="ARBA00023136"/>
    </source>
</evidence>
<dbReference type="AlphaFoldDB" id="A0AB39HKG6"/>
<dbReference type="EMBL" id="CP162602">
    <property type="protein sequence ID" value="XDK26739.1"/>
    <property type="molecule type" value="Genomic_DNA"/>
</dbReference>
<dbReference type="PANTHER" id="PTHR12714:SF24">
    <property type="entry name" value="SLR1182 PROTEIN"/>
    <property type="match status" value="1"/>
</dbReference>
<keyword evidence="2 5" id="KW-0812">Transmembrane</keyword>
<name>A0AB39HKG6_9VIBR</name>
<evidence type="ECO:0000256" key="5">
    <source>
        <dbReference type="SAM" id="Phobius"/>
    </source>
</evidence>
<keyword evidence="4 5" id="KW-0472">Membrane</keyword>
<evidence type="ECO:0000256" key="1">
    <source>
        <dbReference type="ARBA" id="ARBA00004127"/>
    </source>
</evidence>
<dbReference type="GO" id="GO:0012505">
    <property type="term" value="C:endomembrane system"/>
    <property type="evidence" value="ECO:0007669"/>
    <property type="project" value="UniProtKB-SubCell"/>
</dbReference>
<keyword evidence="6" id="KW-0808">Transferase</keyword>
<protein>
    <submittedName>
        <fullName evidence="6">Isoprenylcysteine carboxylmethyltransferase family protein</fullName>
        <ecNumber evidence="6">2.1.1.100</ecNumber>
        <ecNumber evidence="6">2.1.1.334</ecNumber>
    </submittedName>
</protein>
<dbReference type="Pfam" id="PF04191">
    <property type="entry name" value="PEMT"/>
    <property type="match status" value="1"/>
</dbReference>
<dbReference type="RefSeq" id="WP_306099652.1">
    <property type="nucleotide sequence ID" value="NZ_CP162602.1"/>
</dbReference>
<proteinExistence type="predicted"/>
<keyword evidence="6" id="KW-0614">Plasmid</keyword>
<feature type="transmembrane region" description="Helical" evidence="5">
    <location>
        <begin position="12"/>
        <end position="35"/>
    </location>
</feature>
<sequence length="163" mass="18370">MNQGNEKPTFAITRLALLIPPPVLLLICAAIAYGLSHIKGLSWAMPRQTLVAVVTLIFAVTIAIAALIPFIKHKTTINPHHIERTRYLIEDGIYAHSRNPMYLSLALILFAYSYTLSSPLSLLSCFVFVAYLNTFQIAPEEALLKQKFGDQYQAYCARVRRWC</sequence>
<keyword evidence="6" id="KW-0489">Methyltransferase</keyword>